<evidence type="ECO:0000256" key="5">
    <source>
        <dbReference type="ARBA" id="ARBA00022553"/>
    </source>
</evidence>
<dbReference type="InterPro" id="IPR011009">
    <property type="entry name" value="Kinase-like_dom_sf"/>
</dbReference>
<keyword evidence="8" id="KW-0430">Lectin</keyword>
<dbReference type="GO" id="GO:0031625">
    <property type="term" value="F:ubiquitin protein ligase binding"/>
    <property type="evidence" value="ECO:0007669"/>
    <property type="project" value="UniProtKB-ARBA"/>
</dbReference>
<dbReference type="Gene3D" id="1.10.510.10">
    <property type="entry name" value="Transferase(Phosphotransferase) domain 1"/>
    <property type="match status" value="1"/>
</dbReference>
<evidence type="ECO:0000256" key="14">
    <source>
        <dbReference type="ARBA" id="ARBA00047899"/>
    </source>
</evidence>
<dbReference type="FunFam" id="2.90.10.10:FF:000003">
    <property type="entry name" value="G-type lectin S-receptor-like serine/threonine-protein kinase"/>
    <property type="match status" value="1"/>
</dbReference>
<dbReference type="GO" id="GO:0030246">
    <property type="term" value="F:carbohydrate binding"/>
    <property type="evidence" value="ECO:0007669"/>
    <property type="project" value="UniProtKB-KW"/>
</dbReference>
<dbReference type="PROSITE" id="PS50011">
    <property type="entry name" value="PROTEIN_KINASE_DOM"/>
    <property type="match status" value="1"/>
</dbReference>
<dbReference type="InterPro" id="IPR024171">
    <property type="entry name" value="SRK-like_kinase"/>
</dbReference>
<evidence type="ECO:0000256" key="12">
    <source>
        <dbReference type="ARBA" id="ARBA00023157"/>
    </source>
</evidence>
<dbReference type="Gene3D" id="2.90.10.10">
    <property type="entry name" value="Bulb-type lectin domain"/>
    <property type="match status" value="1"/>
</dbReference>
<keyword evidence="11 16" id="KW-0067">ATP-binding</keyword>
<feature type="domain" description="Protein kinase" evidence="19">
    <location>
        <begin position="489"/>
        <end position="767"/>
    </location>
</feature>
<evidence type="ECO:0000259" key="19">
    <source>
        <dbReference type="PROSITE" id="PS50011"/>
    </source>
</evidence>
<evidence type="ECO:0000256" key="4">
    <source>
        <dbReference type="ARBA" id="ARBA00022536"/>
    </source>
</evidence>
<organism evidence="22 23">
    <name type="scientific">Punica granatum</name>
    <name type="common">Pomegranate</name>
    <dbReference type="NCBI Taxonomy" id="22663"/>
    <lineage>
        <taxon>Eukaryota</taxon>
        <taxon>Viridiplantae</taxon>
        <taxon>Streptophyta</taxon>
        <taxon>Embryophyta</taxon>
        <taxon>Tracheophyta</taxon>
        <taxon>Spermatophyta</taxon>
        <taxon>Magnoliopsida</taxon>
        <taxon>eudicotyledons</taxon>
        <taxon>Gunneridae</taxon>
        <taxon>Pentapetalae</taxon>
        <taxon>rosids</taxon>
        <taxon>malvids</taxon>
        <taxon>Myrtales</taxon>
        <taxon>Lythraceae</taxon>
        <taxon>Punica</taxon>
    </lineage>
</organism>
<evidence type="ECO:0000313" key="22">
    <source>
        <dbReference type="Proteomes" id="UP000515151"/>
    </source>
</evidence>
<dbReference type="GO" id="GO:0005886">
    <property type="term" value="C:plasma membrane"/>
    <property type="evidence" value="ECO:0007669"/>
    <property type="project" value="UniProtKB-SubCell"/>
</dbReference>
<keyword evidence="10 16" id="KW-0418">Kinase</keyword>
<dbReference type="GO" id="GO:0004674">
    <property type="term" value="F:protein serine/threonine kinase activity"/>
    <property type="evidence" value="ECO:0007669"/>
    <property type="project" value="UniProtKB-KW"/>
</dbReference>
<dbReference type="GO" id="GO:0048544">
    <property type="term" value="P:recognition of pollen"/>
    <property type="evidence" value="ECO:0007669"/>
    <property type="project" value="InterPro"/>
</dbReference>
<evidence type="ECO:0000256" key="3">
    <source>
        <dbReference type="ARBA" id="ARBA00022527"/>
    </source>
</evidence>
<dbReference type="InterPro" id="IPR000719">
    <property type="entry name" value="Prot_kinase_dom"/>
</dbReference>
<dbReference type="EC" id="2.7.11.1" evidence="16"/>
<evidence type="ECO:0000256" key="13">
    <source>
        <dbReference type="ARBA" id="ARBA00023180"/>
    </source>
</evidence>
<evidence type="ECO:0000256" key="18">
    <source>
        <dbReference type="SAM" id="SignalP"/>
    </source>
</evidence>
<accession>A0A6P8D660</accession>
<evidence type="ECO:0000259" key="21">
    <source>
        <dbReference type="PROSITE" id="PS50948"/>
    </source>
</evidence>
<evidence type="ECO:0000259" key="20">
    <source>
        <dbReference type="PROSITE" id="PS50927"/>
    </source>
</evidence>
<dbReference type="InterPro" id="IPR008271">
    <property type="entry name" value="Ser/Thr_kinase_AS"/>
</dbReference>
<dbReference type="CDD" id="cd00028">
    <property type="entry name" value="B_lectin"/>
    <property type="match status" value="1"/>
</dbReference>
<evidence type="ECO:0000256" key="11">
    <source>
        <dbReference type="ARBA" id="ARBA00022840"/>
    </source>
</evidence>
<feature type="domain" description="Apple" evidence="21">
    <location>
        <begin position="337"/>
        <end position="418"/>
    </location>
</feature>
<feature type="chain" id="PRO_5028364897" description="Receptor-like serine/threonine-protein kinase" evidence="18">
    <location>
        <begin position="26"/>
        <end position="806"/>
    </location>
</feature>
<feature type="signal peptide" evidence="18">
    <location>
        <begin position="1"/>
        <end position="25"/>
    </location>
</feature>
<keyword evidence="13" id="KW-0325">Glycoprotein</keyword>
<evidence type="ECO:0000256" key="10">
    <source>
        <dbReference type="ARBA" id="ARBA00022777"/>
    </source>
</evidence>
<protein>
    <recommendedName>
        <fullName evidence="16">Receptor-like serine/threonine-protein kinase</fullName>
        <ecNumber evidence="16">2.7.11.1</ecNumber>
    </recommendedName>
</protein>
<dbReference type="Pfam" id="PF07714">
    <property type="entry name" value="PK_Tyr_Ser-Thr"/>
    <property type="match status" value="1"/>
</dbReference>
<dbReference type="CDD" id="cd14066">
    <property type="entry name" value="STKc_IRAK"/>
    <property type="match status" value="1"/>
</dbReference>
<comment type="subcellular location">
    <subcellularLocation>
        <location evidence="1">Cell membrane</location>
        <topology evidence="1">Single-pass type I membrane protein</topology>
    </subcellularLocation>
</comment>
<keyword evidence="5" id="KW-0597">Phosphoprotein</keyword>
<dbReference type="CDD" id="cd01098">
    <property type="entry name" value="PAN_AP_plant"/>
    <property type="match status" value="1"/>
</dbReference>
<evidence type="ECO:0000256" key="15">
    <source>
        <dbReference type="ARBA" id="ARBA00048679"/>
    </source>
</evidence>
<comment type="similarity">
    <text evidence="16">Belongs to the protein kinase superfamily. Ser/Thr protein kinase family.</text>
</comment>
<name>A0A6P8D660_PUNGR</name>
<dbReference type="SMART" id="SM00108">
    <property type="entry name" value="B_lectin"/>
    <property type="match status" value="1"/>
</dbReference>
<proteinExistence type="inferred from homology"/>
<evidence type="ECO:0000313" key="23">
    <source>
        <dbReference type="RefSeq" id="XP_031392612.1"/>
    </source>
</evidence>
<dbReference type="SUPFAM" id="SSF51110">
    <property type="entry name" value="alpha-D-mannose-specific plant lectins"/>
    <property type="match status" value="1"/>
</dbReference>
<dbReference type="FunFam" id="1.10.510.10:FF:000060">
    <property type="entry name" value="G-type lectin S-receptor-like serine/threonine-protein kinase"/>
    <property type="match status" value="1"/>
</dbReference>
<keyword evidence="4" id="KW-0245">EGF-like domain</keyword>
<evidence type="ECO:0000256" key="1">
    <source>
        <dbReference type="ARBA" id="ARBA00004251"/>
    </source>
</evidence>
<keyword evidence="22" id="KW-1185">Reference proteome</keyword>
<dbReference type="InterPro" id="IPR003609">
    <property type="entry name" value="Pan_app"/>
</dbReference>
<dbReference type="Gene3D" id="3.30.200.20">
    <property type="entry name" value="Phosphorylase Kinase, domain 1"/>
    <property type="match status" value="1"/>
</dbReference>
<dbReference type="SMART" id="SM00473">
    <property type="entry name" value="PAN_AP"/>
    <property type="match status" value="1"/>
</dbReference>
<dbReference type="PROSITE" id="PS50927">
    <property type="entry name" value="BULB_LECTIN"/>
    <property type="match status" value="1"/>
</dbReference>
<dbReference type="PANTHER" id="PTHR27002:SF566">
    <property type="entry name" value="RECEPTOR-LIKE SERINE_THREONINE-PROTEIN KINASE"/>
    <property type="match status" value="1"/>
</dbReference>
<keyword evidence="2" id="KW-1003">Cell membrane</keyword>
<keyword evidence="17" id="KW-1133">Transmembrane helix</keyword>
<dbReference type="PANTHER" id="PTHR27002">
    <property type="entry name" value="RECEPTOR-LIKE SERINE/THREONINE-PROTEIN KINASE SD1-8"/>
    <property type="match status" value="1"/>
</dbReference>
<keyword evidence="7 18" id="KW-0732">Signal</keyword>
<dbReference type="Proteomes" id="UP000515151">
    <property type="component" value="Chromosome 4"/>
</dbReference>
<dbReference type="RefSeq" id="XP_031392612.1">
    <property type="nucleotide sequence ID" value="XM_031536752.1"/>
</dbReference>
<keyword evidence="17" id="KW-0472">Membrane</keyword>
<dbReference type="SUPFAM" id="SSF56112">
    <property type="entry name" value="Protein kinase-like (PK-like)"/>
    <property type="match status" value="1"/>
</dbReference>
<evidence type="ECO:0000256" key="6">
    <source>
        <dbReference type="ARBA" id="ARBA00022679"/>
    </source>
</evidence>
<comment type="catalytic activity">
    <reaction evidence="15 16">
        <text>L-seryl-[protein] + ATP = O-phospho-L-seryl-[protein] + ADP + H(+)</text>
        <dbReference type="Rhea" id="RHEA:17989"/>
        <dbReference type="Rhea" id="RHEA-COMP:9863"/>
        <dbReference type="Rhea" id="RHEA-COMP:11604"/>
        <dbReference type="ChEBI" id="CHEBI:15378"/>
        <dbReference type="ChEBI" id="CHEBI:29999"/>
        <dbReference type="ChEBI" id="CHEBI:30616"/>
        <dbReference type="ChEBI" id="CHEBI:83421"/>
        <dbReference type="ChEBI" id="CHEBI:456216"/>
        <dbReference type="EC" id="2.7.11.1"/>
    </reaction>
</comment>
<dbReference type="PROSITE" id="PS00108">
    <property type="entry name" value="PROTEIN_KINASE_ST"/>
    <property type="match status" value="1"/>
</dbReference>
<dbReference type="PIRSF" id="PIRSF000641">
    <property type="entry name" value="SRK"/>
    <property type="match status" value="1"/>
</dbReference>
<dbReference type="GeneID" id="116204596"/>
<dbReference type="SMART" id="SM00220">
    <property type="entry name" value="S_TKc"/>
    <property type="match status" value="1"/>
</dbReference>
<dbReference type="Pfam" id="PF01453">
    <property type="entry name" value="B_lectin"/>
    <property type="match status" value="1"/>
</dbReference>
<evidence type="ECO:0000256" key="7">
    <source>
        <dbReference type="ARBA" id="ARBA00022729"/>
    </source>
</evidence>
<evidence type="ECO:0000256" key="16">
    <source>
        <dbReference type="PIRNR" id="PIRNR000641"/>
    </source>
</evidence>
<evidence type="ECO:0000256" key="9">
    <source>
        <dbReference type="ARBA" id="ARBA00022741"/>
    </source>
</evidence>
<evidence type="ECO:0000256" key="2">
    <source>
        <dbReference type="ARBA" id="ARBA00022475"/>
    </source>
</evidence>
<dbReference type="GO" id="GO:0005524">
    <property type="term" value="F:ATP binding"/>
    <property type="evidence" value="ECO:0007669"/>
    <property type="project" value="UniProtKB-KW"/>
</dbReference>
<dbReference type="FunFam" id="3.30.200.20:FF:000195">
    <property type="entry name" value="G-type lectin S-receptor-like serine/threonine-protein kinase"/>
    <property type="match status" value="1"/>
</dbReference>
<dbReference type="InterPro" id="IPR001480">
    <property type="entry name" value="Bulb-type_lectin_dom"/>
</dbReference>
<gene>
    <name evidence="23" type="primary">LOC116204596</name>
</gene>
<keyword evidence="3 16" id="KW-0723">Serine/threonine-protein kinase</keyword>
<evidence type="ECO:0000256" key="8">
    <source>
        <dbReference type="ARBA" id="ARBA00022734"/>
    </source>
</evidence>
<dbReference type="OrthoDB" id="4062651at2759"/>
<sequence>MRFLRSSTLLWSFLASLLLLEFCASMDSLNQSRPMSEGDTLISAGGKFQLGFFSTNNSSNRYLGIWFHNIPASTIVWVANRDKPLGGSPGSLKIEQGNLTIEDSSGEAVWSSNSGNLSSSSIIATLLDSGNLVLKYDNSESYLWQSFDHPTDMLLAEMKLGWDFKVGLERHIRSWTSMEDPSPGRFSYRMDIRGFPQIRLFESNTTSRYRSIPHFGSIQATNNLVFIPTLVYDSQEAYYSYVPHDQNTLTRFVMNYTGKLQRYMWNNQALNWTLLYELPSDSCDEYAKCGPNAVCVTVNSLQSCKCLTGYVPKSGQDSDTLNLWYSGGCTRKNPFNCSGPEGFKRVKKVKLPDLLQFEMINSLIQECEQMCLRNCTCTAYASTSDSRGGRGCVLWFGDLLDIREINDYGNEDLFIRVMASEIEGNSKRRKWVLAVAVVLSVASAMFCLWAFWRRRKGEGVRFNVHAGEQENFELPTFDVVMISQATNNFSHYNKIGEGGFGPVYKGQLPNGQEIAAKRLSETSRQGLNEFKNEVMLIAKLQHRNLVKLLGCCIEGEERMLVYEYMPNGSLDTFIFGTKRGSCLAWRRRLNIIVGIARGLLYLHRDSRLTIIHRDLKASNMLLDSEMNPKISDFGMARTFAGDQLLEKTKRIVGTYGYMSPEYAVDGLFSVKSDVFSFGVLLLEIVSGKRNREFHHTDNHFNLLGHAWKLWIEGKAHELIDARMEDSFPFSEVMRCIQVGLLCVQKRPEDRPTMSSVLLMLDSVSATLLQPQEPGFYMERFPNGNSIVINGREYGSNEISETQLQGR</sequence>
<dbReference type="Pfam" id="PF08276">
    <property type="entry name" value="PAN_2"/>
    <property type="match status" value="1"/>
</dbReference>
<dbReference type="PROSITE" id="PS50948">
    <property type="entry name" value="PAN"/>
    <property type="match status" value="1"/>
</dbReference>
<reference evidence="23" key="2">
    <citation type="submission" date="2025-08" db="UniProtKB">
        <authorList>
            <consortium name="RefSeq"/>
        </authorList>
    </citation>
    <scope>IDENTIFICATION</scope>
    <source>
        <tissue evidence="23">Leaf</tissue>
    </source>
</reference>
<reference evidence="22" key="1">
    <citation type="journal article" date="2020" name="Plant Biotechnol. J.">
        <title>The pomegranate (Punica granatum L.) draft genome dissects genetic divergence between soft- and hard-seeded cultivars.</title>
        <authorList>
            <person name="Luo X."/>
            <person name="Li H."/>
            <person name="Wu Z."/>
            <person name="Yao W."/>
            <person name="Zhao P."/>
            <person name="Cao D."/>
            <person name="Yu H."/>
            <person name="Li K."/>
            <person name="Poudel K."/>
            <person name="Zhao D."/>
            <person name="Zhang F."/>
            <person name="Xia X."/>
            <person name="Chen L."/>
            <person name="Wang Q."/>
            <person name="Jing D."/>
            <person name="Cao S."/>
        </authorList>
    </citation>
    <scope>NUCLEOTIDE SEQUENCE [LARGE SCALE GENOMIC DNA]</scope>
    <source>
        <strain evidence="22">cv. Tunisia</strain>
    </source>
</reference>
<keyword evidence="6 16" id="KW-0808">Transferase</keyword>
<keyword evidence="9 16" id="KW-0547">Nucleotide-binding</keyword>
<feature type="transmembrane region" description="Helical" evidence="17">
    <location>
        <begin position="431"/>
        <end position="452"/>
    </location>
</feature>
<dbReference type="AlphaFoldDB" id="A0A6P8D660"/>
<dbReference type="InterPro" id="IPR001245">
    <property type="entry name" value="Ser-Thr/Tyr_kinase_cat_dom"/>
</dbReference>
<dbReference type="Pfam" id="PF00954">
    <property type="entry name" value="S_locus_glycop"/>
    <property type="match status" value="1"/>
</dbReference>
<feature type="domain" description="Bulb-type lectin" evidence="20">
    <location>
        <begin position="26"/>
        <end position="147"/>
    </location>
</feature>
<evidence type="ECO:0000256" key="17">
    <source>
        <dbReference type="SAM" id="Phobius"/>
    </source>
</evidence>
<comment type="catalytic activity">
    <reaction evidence="14 16">
        <text>L-threonyl-[protein] + ATP = O-phospho-L-threonyl-[protein] + ADP + H(+)</text>
        <dbReference type="Rhea" id="RHEA:46608"/>
        <dbReference type="Rhea" id="RHEA-COMP:11060"/>
        <dbReference type="Rhea" id="RHEA-COMP:11605"/>
        <dbReference type="ChEBI" id="CHEBI:15378"/>
        <dbReference type="ChEBI" id="CHEBI:30013"/>
        <dbReference type="ChEBI" id="CHEBI:30616"/>
        <dbReference type="ChEBI" id="CHEBI:61977"/>
        <dbReference type="ChEBI" id="CHEBI:456216"/>
        <dbReference type="EC" id="2.7.11.1"/>
    </reaction>
</comment>
<dbReference type="InterPro" id="IPR036426">
    <property type="entry name" value="Bulb-type_lectin_dom_sf"/>
</dbReference>
<dbReference type="InterPro" id="IPR000858">
    <property type="entry name" value="S_locus_glycoprot_dom"/>
</dbReference>
<keyword evidence="12" id="KW-1015">Disulfide bond</keyword>
<keyword evidence="17" id="KW-0812">Transmembrane</keyword>